<organism evidence="6 7">
    <name type="scientific">Methylorubrum extorquens (strain CM4 / NCIMB 13688)</name>
    <name type="common">Methylobacterium extorquens</name>
    <dbReference type="NCBI Taxonomy" id="440085"/>
    <lineage>
        <taxon>Bacteria</taxon>
        <taxon>Pseudomonadati</taxon>
        <taxon>Pseudomonadota</taxon>
        <taxon>Alphaproteobacteria</taxon>
        <taxon>Hyphomicrobiales</taxon>
        <taxon>Methylobacteriaceae</taxon>
        <taxon>Methylorubrum</taxon>
    </lineage>
</organism>
<keyword evidence="3" id="KW-0998">Cell outer membrane</keyword>
<dbReference type="GO" id="GO:0019867">
    <property type="term" value="C:outer membrane"/>
    <property type="evidence" value="ECO:0007669"/>
    <property type="project" value="InterPro"/>
</dbReference>
<name>B7KXY5_METC4</name>
<proteinExistence type="predicted"/>
<evidence type="ECO:0000256" key="2">
    <source>
        <dbReference type="ARBA" id="ARBA00023136"/>
    </source>
</evidence>
<dbReference type="Proteomes" id="UP000002385">
    <property type="component" value="Chromosome"/>
</dbReference>
<evidence type="ECO:0000259" key="5">
    <source>
        <dbReference type="SMART" id="SM00965"/>
    </source>
</evidence>
<dbReference type="HOGENOM" id="CLU_1852844_0_0_5"/>
<evidence type="ECO:0000256" key="4">
    <source>
        <dbReference type="SAM" id="MobiDB-lite"/>
    </source>
</evidence>
<protein>
    <submittedName>
        <fullName evidence="6">Secretin/TonB short domain</fullName>
    </submittedName>
</protein>
<evidence type="ECO:0000313" key="7">
    <source>
        <dbReference type="Proteomes" id="UP000002385"/>
    </source>
</evidence>
<sequence length="138" mass="14365">MGSRPGRTRERYLAWAAVGVMLTTGSGWAEEVRVFDFPRGPLATVLTRIALQGRRSIVFPADLARGRMVGPIRSYETVEAALARALAGTDLQIAKGAGGSLTVRRIAARSAAAGTDDLTSAAAPDPSGAAKHPTGPRP</sequence>
<feature type="region of interest" description="Disordered" evidence="4">
    <location>
        <begin position="114"/>
        <end position="138"/>
    </location>
</feature>
<evidence type="ECO:0000313" key="6">
    <source>
        <dbReference type="EMBL" id="ACK81148.1"/>
    </source>
</evidence>
<gene>
    <name evidence="6" type="ordered locus">Mchl_0205</name>
</gene>
<accession>B7KXY5</accession>
<dbReference type="AlphaFoldDB" id="B7KXY5"/>
<feature type="domain" description="Secretin/TonB short N-terminal" evidence="5">
    <location>
        <begin position="55"/>
        <end position="106"/>
    </location>
</feature>
<dbReference type="Gene3D" id="3.55.50.30">
    <property type="match status" value="1"/>
</dbReference>
<keyword evidence="2" id="KW-0472">Membrane</keyword>
<keyword evidence="1" id="KW-0813">Transport</keyword>
<dbReference type="SMART" id="SM00965">
    <property type="entry name" value="STN"/>
    <property type="match status" value="1"/>
</dbReference>
<dbReference type="KEGG" id="mch:Mchl_0205"/>
<dbReference type="EMBL" id="CP001298">
    <property type="protein sequence ID" value="ACK81148.1"/>
    <property type="molecule type" value="Genomic_DNA"/>
</dbReference>
<reference evidence="7" key="1">
    <citation type="submission" date="2008-12" db="EMBL/GenBank/DDBJ databases">
        <title>Complete sequence of chromosome of Methylobacterium chloromethanicum CM4.</title>
        <authorList>
            <consortium name="US DOE Joint Genome Institute"/>
            <person name="Lucas S."/>
            <person name="Copeland A."/>
            <person name="Lapidus A."/>
            <person name="Glavina del Rio T."/>
            <person name="Dalin E."/>
            <person name="Tice H."/>
            <person name="Bruce D."/>
            <person name="Goodwin L."/>
            <person name="Pitluck S."/>
            <person name="Chertkov O."/>
            <person name="Brettin T."/>
            <person name="Detter J.C."/>
            <person name="Han C."/>
            <person name="Larimer F."/>
            <person name="Land M."/>
            <person name="Hauser L."/>
            <person name="Kyrpides N."/>
            <person name="Mikhailova N."/>
            <person name="Marx C."/>
            <person name="Richardson P."/>
        </authorList>
    </citation>
    <scope>NUCLEOTIDE SEQUENCE [LARGE SCALE GENOMIC DNA]</scope>
    <source>
        <strain evidence="7">CM4 / NCIMB 13688</strain>
    </source>
</reference>
<reference evidence="6 7" key="2">
    <citation type="journal article" date="2012" name="J. Bacteriol.">
        <title>Complete genome sequences of six strains of the genus Methylobacterium.</title>
        <authorList>
            <person name="Marx C.J."/>
            <person name="Bringel F."/>
            <person name="Chistoserdova L."/>
            <person name="Moulin L."/>
            <person name="Farhan Ul Haque M."/>
            <person name="Fleischman D.E."/>
            <person name="Gruffaz C."/>
            <person name="Jourand P."/>
            <person name="Knief C."/>
            <person name="Lee M.C."/>
            <person name="Muller E.E."/>
            <person name="Nadalig T."/>
            <person name="Peyraud R."/>
            <person name="Roselli S."/>
            <person name="Russ L."/>
            <person name="Goodwin L.A."/>
            <person name="Ivanova N."/>
            <person name="Kyrpides N."/>
            <person name="Lajus A."/>
            <person name="Land M.L."/>
            <person name="Medigue C."/>
            <person name="Mikhailova N."/>
            <person name="Nolan M."/>
            <person name="Woyke T."/>
            <person name="Stolyar S."/>
            <person name="Vorholt J.A."/>
            <person name="Vuilleumier S."/>
        </authorList>
    </citation>
    <scope>NUCLEOTIDE SEQUENCE [LARGE SCALE GENOMIC DNA]</scope>
    <source>
        <strain evidence="7">CM4 / NCIMB 13688</strain>
    </source>
</reference>
<dbReference type="InterPro" id="IPR011662">
    <property type="entry name" value="Secretin/TonB_short_N"/>
</dbReference>
<evidence type="ECO:0000256" key="3">
    <source>
        <dbReference type="ARBA" id="ARBA00023237"/>
    </source>
</evidence>
<evidence type="ECO:0000256" key="1">
    <source>
        <dbReference type="ARBA" id="ARBA00022448"/>
    </source>
</evidence>